<evidence type="ECO:0000313" key="2">
    <source>
        <dbReference type="Proteomes" id="UP000440224"/>
    </source>
</evidence>
<dbReference type="Proteomes" id="UP000440224">
    <property type="component" value="Unassembled WGS sequence"/>
</dbReference>
<gene>
    <name evidence="1" type="ORF">GF068_35805</name>
</gene>
<comment type="caution">
    <text evidence="1">The sequence shown here is derived from an EMBL/GenBank/DDBJ whole genome shotgun (WGS) entry which is preliminary data.</text>
</comment>
<protein>
    <recommendedName>
        <fullName evidence="3">Pre-toxin TG domain-containing protein</fullName>
    </recommendedName>
</protein>
<reference evidence="1 2" key="1">
    <citation type="submission" date="2019-10" db="EMBL/GenBank/DDBJ databases">
        <title>A soil myxobacterium in the family Polyangiaceae.</title>
        <authorList>
            <person name="Li Y."/>
            <person name="Wang J."/>
        </authorList>
    </citation>
    <scope>NUCLEOTIDE SEQUENCE [LARGE SCALE GENOMIC DNA]</scope>
    <source>
        <strain evidence="1 2">DSM 14734</strain>
    </source>
</reference>
<accession>A0A6N7PZ40</accession>
<name>A0A6N7PZ40_9BACT</name>
<sequence>MDGVLRTAFGPLAEEMKDNLNQWDGFTLNLEETQLVETIRAFAGAVSAVDGVVGPYVEVMQTLVHATTRIGIGFVPYVGPALDLCEAVTGKRFCLPGGEELSTEERIFSGVGFGFGKITKAWAGIKASGVKPGAKIVAAGMVGYTDEFLEALKQSRRMKYKSLDGAMKGAVGTIANEFEGRAGLYLMKDEGRAMIGVGDDGVRKVLGIPKPKGSLPEGIAQAPDFLTVTKGNKLALSEAKGGQVNGGEVVGQLTNAMKTLKKLGLDGDVARVELIMSKVGTMNDHAFKVVNNVLVDPLEGNKPVLIDGTNHLIHVIKL</sequence>
<proteinExistence type="predicted"/>
<evidence type="ECO:0000313" key="1">
    <source>
        <dbReference type="EMBL" id="MRG97253.1"/>
    </source>
</evidence>
<dbReference type="EMBL" id="WJIE01000016">
    <property type="protein sequence ID" value="MRG97253.1"/>
    <property type="molecule type" value="Genomic_DNA"/>
</dbReference>
<organism evidence="1 2">
    <name type="scientific">Polyangium spumosum</name>
    <dbReference type="NCBI Taxonomy" id="889282"/>
    <lineage>
        <taxon>Bacteria</taxon>
        <taxon>Pseudomonadati</taxon>
        <taxon>Myxococcota</taxon>
        <taxon>Polyangia</taxon>
        <taxon>Polyangiales</taxon>
        <taxon>Polyangiaceae</taxon>
        <taxon>Polyangium</taxon>
    </lineage>
</organism>
<evidence type="ECO:0008006" key="3">
    <source>
        <dbReference type="Google" id="ProtNLM"/>
    </source>
</evidence>
<dbReference type="AlphaFoldDB" id="A0A6N7PZ40"/>
<keyword evidence="2" id="KW-1185">Reference proteome</keyword>